<keyword evidence="6" id="KW-0539">Nucleus</keyword>
<dbReference type="CDD" id="cd14702">
    <property type="entry name" value="bZIP_plant_GBF1"/>
    <property type="match status" value="1"/>
</dbReference>
<gene>
    <name evidence="9" type="primary">CPRF1_0</name>
    <name evidence="9" type="ORF">CK203_089724</name>
</gene>
<dbReference type="PANTHER" id="PTHR45967:SF38">
    <property type="entry name" value="G-BOX-BINDING FACTOR 2"/>
    <property type="match status" value="1"/>
</dbReference>
<dbReference type="InterPro" id="IPR045314">
    <property type="entry name" value="bZIP_plant_GBF1"/>
</dbReference>
<dbReference type="PROSITE" id="PS00036">
    <property type="entry name" value="BZIP_BASIC"/>
    <property type="match status" value="1"/>
</dbReference>
<evidence type="ECO:0000313" key="10">
    <source>
        <dbReference type="Proteomes" id="UP000288805"/>
    </source>
</evidence>
<dbReference type="Proteomes" id="UP000288805">
    <property type="component" value="Unassembled WGS sequence"/>
</dbReference>
<evidence type="ECO:0000256" key="1">
    <source>
        <dbReference type="ARBA" id="ARBA00004123"/>
    </source>
</evidence>
<feature type="domain" description="BZIP" evidence="8">
    <location>
        <begin position="339"/>
        <end position="402"/>
    </location>
</feature>
<dbReference type="Pfam" id="PF07777">
    <property type="entry name" value="MFMR"/>
    <property type="match status" value="1"/>
</dbReference>
<sequence>MGKSEAEMSSKSDKISSSAEEQTNIHLLYPDWASIQAYYGSGVPLLAPHFNSAVPGSHFPYPYVWAPSQSYSPSDTLVSQPLIPPYGVPYTAIYSHGGVHAHPAVPLVSLPFVRIVQDMKQQVFRLHGGSDKLNVDLTILTVMQVATPLSKKVPSRSSVDMDQGVRKKFKRLDGLAVPVGNVSTEDDAGGSVYEVSQSVKHGIDGSTDGSDGNTGAFLPQRNRCSEGILLLLMQIVSCPYPAHNILLSSCQFWFKNGNNGKENLVSDNDGNFHRFAGSLSEGEAYAASHKVSVNTVAPTNVAGKSVRPLPRNEEIHAACVASSTSAGSPFEVCQQDERQLKRERRKQANRESAKKSRLRKQAENEELRMRYETLNEENKALKFEISKLTEHLDKVRLENTALREKLKNKQQLELQGEMAPYKIEADLILPDSPEEVYKLNDSNSLNQNVQMECGIQENPNSETKLHQLLKSNSRTDAIVAG</sequence>
<evidence type="ECO:0000256" key="2">
    <source>
        <dbReference type="ARBA" id="ARBA00007163"/>
    </source>
</evidence>
<comment type="similarity">
    <text evidence="2">Belongs to the bZIP family.</text>
</comment>
<evidence type="ECO:0000256" key="7">
    <source>
        <dbReference type="SAM" id="MobiDB-lite"/>
    </source>
</evidence>
<reference evidence="9 10" key="1">
    <citation type="journal article" date="2018" name="PLoS Genet.">
        <title>Population sequencing reveals clonal diversity and ancestral inbreeding in the grapevine cultivar Chardonnay.</title>
        <authorList>
            <person name="Roach M.J."/>
            <person name="Johnson D.L."/>
            <person name="Bohlmann J."/>
            <person name="van Vuuren H.J."/>
            <person name="Jones S.J."/>
            <person name="Pretorius I.S."/>
            <person name="Schmidt S.A."/>
            <person name="Borneman A.R."/>
        </authorList>
    </citation>
    <scope>NUCLEOTIDE SEQUENCE [LARGE SCALE GENOMIC DNA]</scope>
    <source>
        <strain evidence="10">cv. Chardonnay</strain>
        <tissue evidence="9">Leaf</tissue>
    </source>
</reference>
<protein>
    <submittedName>
        <fullName evidence="9">Common plant regulatory factor 1</fullName>
    </submittedName>
</protein>
<dbReference type="GO" id="GO:0003700">
    <property type="term" value="F:DNA-binding transcription factor activity"/>
    <property type="evidence" value="ECO:0007669"/>
    <property type="project" value="InterPro"/>
</dbReference>
<dbReference type="Pfam" id="PF00170">
    <property type="entry name" value="bZIP_1"/>
    <property type="match status" value="1"/>
</dbReference>
<dbReference type="SMART" id="SM00338">
    <property type="entry name" value="BRLZ"/>
    <property type="match status" value="1"/>
</dbReference>
<dbReference type="SUPFAM" id="SSF57959">
    <property type="entry name" value="Leucine zipper domain"/>
    <property type="match status" value="1"/>
</dbReference>
<comment type="subcellular location">
    <subcellularLocation>
        <location evidence="1">Nucleus</location>
    </subcellularLocation>
</comment>
<evidence type="ECO:0000313" key="9">
    <source>
        <dbReference type="EMBL" id="RVW43216.1"/>
    </source>
</evidence>
<name>A0A438E639_VITVI</name>
<evidence type="ECO:0000256" key="6">
    <source>
        <dbReference type="ARBA" id="ARBA00023242"/>
    </source>
</evidence>
<feature type="region of interest" description="Disordered" evidence="7">
    <location>
        <begin position="342"/>
        <end position="362"/>
    </location>
</feature>
<evidence type="ECO:0000259" key="8">
    <source>
        <dbReference type="PROSITE" id="PS50217"/>
    </source>
</evidence>
<dbReference type="InterPro" id="IPR004827">
    <property type="entry name" value="bZIP"/>
</dbReference>
<accession>A0A438E639</accession>
<evidence type="ECO:0000256" key="3">
    <source>
        <dbReference type="ARBA" id="ARBA00023015"/>
    </source>
</evidence>
<evidence type="ECO:0000256" key="4">
    <source>
        <dbReference type="ARBA" id="ARBA00023125"/>
    </source>
</evidence>
<dbReference type="InterPro" id="IPR012900">
    <property type="entry name" value="MFMR"/>
</dbReference>
<keyword evidence="4" id="KW-0238">DNA-binding</keyword>
<keyword evidence="5" id="KW-0804">Transcription</keyword>
<dbReference type="EMBL" id="QGNW01001384">
    <property type="protein sequence ID" value="RVW43216.1"/>
    <property type="molecule type" value="Genomic_DNA"/>
</dbReference>
<proteinExistence type="inferred from homology"/>
<dbReference type="InterPro" id="IPR044827">
    <property type="entry name" value="GBF-like"/>
</dbReference>
<dbReference type="PROSITE" id="PS50217">
    <property type="entry name" value="BZIP"/>
    <property type="match status" value="1"/>
</dbReference>
<dbReference type="AlphaFoldDB" id="A0A438E639"/>
<dbReference type="Gene3D" id="1.20.5.170">
    <property type="match status" value="1"/>
</dbReference>
<dbReference type="GO" id="GO:0000976">
    <property type="term" value="F:transcription cis-regulatory region binding"/>
    <property type="evidence" value="ECO:0007669"/>
    <property type="project" value="UniProtKB-ARBA"/>
</dbReference>
<evidence type="ECO:0000256" key="5">
    <source>
        <dbReference type="ARBA" id="ARBA00023163"/>
    </source>
</evidence>
<keyword evidence="3" id="KW-0805">Transcription regulation</keyword>
<organism evidence="9 10">
    <name type="scientific">Vitis vinifera</name>
    <name type="common">Grape</name>
    <dbReference type="NCBI Taxonomy" id="29760"/>
    <lineage>
        <taxon>Eukaryota</taxon>
        <taxon>Viridiplantae</taxon>
        <taxon>Streptophyta</taxon>
        <taxon>Embryophyta</taxon>
        <taxon>Tracheophyta</taxon>
        <taxon>Spermatophyta</taxon>
        <taxon>Magnoliopsida</taxon>
        <taxon>eudicotyledons</taxon>
        <taxon>Gunneridae</taxon>
        <taxon>Pentapetalae</taxon>
        <taxon>rosids</taxon>
        <taxon>Vitales</taxon>
        <taxon>Vitaceae</taxon>
        <taxon>Viteae</taxon>
        <taxon>Vitis</taxon>
    </lineage>
</organism>
<comment type="caution">
    <text evidence="9">The sequence shown here is derived from an EMBL/GenBank/DDBJ whole genome shotgun (WGS) entry which is preliminary data.</text>
</comment>
<dbReference type="GO" id="GO:0005634">
    <property type="term" value="C:nucleus"/>
    <property type="evidence" value="ECO:0007669"/>
    <property type="project" value="UniProtKB-SubCell"/>
</dbReference>
<dbReference type="PANTHER" id="PTHR45967">
    <property type="entry name" value="G-BOX-BINDING FACTOR 3-RELATED"/>
    <property type="match status" value="1"/>
</dbReference>
<dbReference type="InterPro" id="IPR046347">
    <property type="entry name" value="bZIP_sf"/>
</dbReference>